<keyword evidence="2" id="KW-0479">Metal-binding</keyword>
<name>A0A0W8E7A6_9ZZZZ</name>
<dbReference type="InterPro" id="IPR017900">
    <property type="entry name" value="4Fe4S_Fe_S_CS"/>
</dbReference>
<dbReference type="PANTHER" id="PTHR43255:SF1">
    <property type="entry name" value="IRON-SULFUR-BINDING OXIDOREDUCTASE FADF-RELATED"/>
    <property type="match status" value="1"/>
</dbReference>
<comment type="caution">
    <text evidence="7">The sequence shown here is derived from an EMBL/GenBank/DDBJ whole genome shotgun (WGS) entry which is preliminary data.</text>
</comment>
<dbReference type="EC" id="1.8.98.1" evidence="7"/>
<feature type="domain" description="4Fe-4S ferredoxin-type" evidence="6">
    <location>
        <begin position="23"/>
        <end position="51"/>
    </location>
</feature>
<dbReference type="AlphaFoldDB" id="A0A0W8E7A6"/>
<dbReference type="InterPro" id="IPR017896">
    <property type="entry name" value="4Fe4S_Fe-S-bd"/>
</dbReference>
<dbReference type="PROSITE" id="PS51379">
    <property type="entry name" value="4FE4S_FER_2"/>
    <property type="match status" value="1"/>
</dbReference>
<dbReference type="GO" id="GO:0051912">
    <property type="term" value="F:CoB--CoM heterodisulfide reductase activity"/>
    <property type="evidence" value="ECO:0007669"/>
    <property type="project" value="UniProtKB-EC"/>
</dbReference>
<evidence type="ECO:0000259" key="6">
    <source>
        <dbReference type="PROSITE" id="PS51379"/>
    </source>
</evidence>
<organism evidence="7">
    <name type="scientific">hydrocarbon metagenome</name>
    <dbReference type="NCBI Taxonomy" id="938273"/>
    <lineage>
        <taxon>unclassified sequences</taxon>
        <taxon>metagenomes</taxon>
        <taxon>ecological metagenomes</taxon>
    </lineage>
</organism>
<keyword evidence="5" id="KW-0411">Iron-sulfur</keyword>
<keyword evidence="3 7" id="KW-0560">Oxidoreductase</keyword>
<dbReference type="GO" id="GO:0046872">
    <property type="term" value="F:metal ion binding"/>
    <property type="evidence" value="ECO:0007669"/>
    <property type="project" value="UniProtKB-KW"/>
</dbReference>
<dbReference type="SUPFAM" id="SSF46548">
    <property type="entry name" value="alpha-helical ferredoxin"/>
    <property type="match status" value="1"/>
</dbReference>
<dbReference type="PROSITE" id="PS00198">
    <property type="entry name" value="4FE4S_FER_1"/>
    <property type="match status" value="1"/>
</dbReference>
<gene>
    <name evidence="7" type="ORF">ASZ90_018073</name>
</gene>
<dbReference type="Pfam" id="PF13183">
    <property type="entry name" value="Fer4_8"/>
    <property type="match status" value="1"/>
</dbReference>
<accession>A0A0W8E7A6</accession>
<keyword evidence="1" id="KW-0004">4Fe-4S</keyword>
<evidence type="ECO:0000256" key="3">
    <source>
        <dbReference type="ARBA" id="ARBA00023002"/>
    </source>
</evidence>
<dbReference type="InterPro" id="IPR009051">
    <property type="entry name" value="Helical_ferredxn"/>
</dbReference>
<protein>
    <submittedName>
        <fullName evidence="7">Cob--com heterodisulfide reductase subunit c</fullName>
        <ecNumber evidence="7">1.8.98.1</ecNumber>
    </submittedName>
</protein>
<evidence type="ECO:0000256" key="2">
    <source>
        <dbReference type="ARBA" id="ARBA00022723"/>
    </source>
</evidence>
<proteinExistence type="predicted"/>
<dbReference type="EMBL" id="LNQE01001846">
    <property type="protein sequence ID" value="KUG04484.1"/>
    <property type="molecule type" value="Genomic_DNA"/>
</dbReference>
<evidence type="ECO:0000256" key="4">
    <source>
        <dbReference type="ARBA" id="ARBA00023004"/>
    </source>
</evidence>
<evidence type="ECO:0000256" key="5">
    <source>
        <dbReference type="ARBA" id="ARBA00023014"/>
    </source>
</evidence>
<dbReference type="GO" id="GO:0005886">
    <property type="term" value="C:plasma membrane"/>
    <property type="evidence" value="ECO:0007669"/>
    <property type="project" value="TreeGrafter"/>
</dbReference>
<evidence type="ECO:0000313" key="7">
    <source>
        <dbReference type="EMBL" id="KUG04484.1"/>
    </source>
</evidence>
<evidence type="ECO:0000256" key="1">
    <source>
        <dbReference type="ARBA" id="ARBA00022485"/>
    </source>
</evidence>
<keyword evidence="4" id="KW-0408">Iron</keyword>
<dbReference type="Gene3D" id="1.10.1060.10">
    <property type="entry name" value="Alpha-helical ferredoxin"/>
    <property type="match status" value="1"/>
</dbReference>
<dbReference type="GO" id="GO:0051539">
    <property type="term" value="F:4 iron, 4 sulfur cluster binding"/>
    <property type="evidence" value="ECO:0007669"/>
    <property type="project" value="UniProtKB-KW"/>
</dbReference>
<reference evidence="7" key="1">
    <citation type="journal article" date="2015" name="Proc. Natl. Acad. Sci. U.S.A.">
        <title>Networks of energetic and metabolic interactions define dynamics in microbial communities.</title>
        <authorList>
            <person name="Embree M."/>
            <person name="Liu J.K."/>
            <person name="Al-Bassam M.M."/>
            <person name="Zengler K."/>
        </authorList>
    </citation>
    <scope>NUCLEOTIDE SEQUENCE</scope>
</reference>
<sequence length="189" mass="21090">MKQNLNLAPPSIEDKEFISRVEKEAHTSIRLCYQCGKCTAGCPVAFAMDSPPRQIIRYLQLGLVEEVMAADSIWICATCETCSARCPRGVDIASLMDACRREALAAGKITDKKVAVFNEAFLSGVKNFGRTYEAGLLLQHNLKTMQPFKDMELGLPMMKKGKVSILPETIKGRDQVKKIFQRIETMGRE</sequence>
<dbReference type="InterPro" id="IPR051460">
    <property type="entry name" value="HdrC_iron-sulfur_subunit"/>
</dbReference>
<dbReference type="PANTHER" id="PTHR43255">
    <property type="entry name" value="IRON-SULFUR-BINDING OXIDOREDUCTASE FADF-RELATED-RELATED"/>
    <property type="match status" value="1"/>
</dbReference>